<protein>
    <submittedName>
        <fullName evidence="6">Flagellar hook-associated protein FlgL</fullName>
    </submittedName>
</protein>
<evidence type="ECO:0000256" key="2">
    <source>
        <dbReference type="ARBA" id="ARBA00005709"/>
    </source>
</evidence>
<dbReference type="InterPro" id="IPR046358">
    <property type="entry name" value="Flagellin_C"/>
</dbReference>
<dbReference type="PANTHER" id="PTHR42792:SF1">
    <property type="entry name" value="FLAGELLAR HOOK-ASSOCIATED PROTEIN 3"/>
    <property type="match status" value="1"/>
</dbReference>
<evidence type="ECO:0000256" key="3">
    <source>
        <dbReference type="ARBA" id="ARBA00023143"/>
    </source>
</evidence>
<keyword evidence="6" id="KW-0969">Cilium</keyword>
<dbReference type="InterPro" id="IPR001492">
    <property type="entry name" value="Flagellin"/>
</dbReference>
<feature type="domain" description="Flagellin N-terminal" evidence="4">
    <location>
        <begin position="3"/>
        <end position="140"/>
    </location>
</feature>
<evidence type="ECO:0000256" key="1">
    <source>
        <dbReference type="ARBA" id="ARBA00004365"/>
    </source>
</evidence>
<comment type="caution">
    <text evidence="6">The sequence shown here is derived from an EMBL/GenBank/DDBJ whole genome shotgun (WGS) entry which is preliminary data.</text>
</comment>
<dbReference type="InterPro" id="IPR013384">
    <property type="entry name" value="Flagell_FlgL"/>
</dbReference>
<dbReference type="NCBIfam" id="TIGR02550">
    <property type="entry name" value="flagell_flgL"/>
    <property type="match status" value="1"/>
</dbReference>
<reference evidence="6" key="1">
    <citation type="submission" date="2021-04" db="EMBL/GenBank/DDBJ databases">
        <title>Proteiniclasticum sedimins sp. nov., an obligate anaerobic bacterium isolated from anaerobic sludge.</title>
        <authorList>
            <person name="Liu J."/>
        </authorList>
    </citation>
    <scope>NUCLEOTIDE SEQUENCE</scope>
    <source>
        <strain evidence="6">BAD-10</strain>
    </source>
</reference>
<dbReference type="Pfam" id="PF00669">
    <property type="entry name" value="Flagellin_N"/>
    <property type="match status" value="1"/>
</dbReference>
<name>A0A941CNJ1_9CLOT</name>
<dbReference type="PANTHER" id="PTHR42792">
    <property type="entry name" value="FLAGELLIN"/>
    <property type="match status" value="1"/>
</dbReference>
<keyword evidence="6" id="KW-0282">Flagellum</keyword>
<gene>
    <name evidence="6" type="primary">flgL</name>
    <name evidence="6" type="ORF">KCG48_06430</name>
</gene>
<accession>A0A941CNJ1</accession>
<evidence type="ECO:0000259" key="4">
    <source>
        <dbReference type="Pfam" id="PF00669"/>
    </source>
</evidence>
<proteinExistence type="inferred from homology"/>
<dbReference type="GO" id="GO:0005198">
    <property type="term" value="F:structural molecule activity"/>
    <property type="evidence" value="ECO:0007669"/>
    <property type="project" value="InterPro"/>
</dbReference>
<keyword evidence="3" id="KW-0975">Bacterial flagellum</keyword>
<dbReference type="Proteomes" id="UP000675379">
    <property type="component" value="Unassembled WGS sequence"/>
</dbReference>
<sequence length="301" mass="33183">MRITNNTLTGNYLRNLSKNLKNMQKYQDQLSSGKEVSRPSDNPMVVSRVMNLDTRLRENEQFKTNIDDALGWSSTADGALASASGTLLRARDLIIYGANGTLSDTDRSALVDEVKMLQGQLSQLFNTNYDGRYIFGGQETTNPPFTMQDGVMTYGGDQEDLQREIAPKVGITLPSNGSTFTNVQGTAVGNESLGSLLQNVEKALESGDLKALSGDLLGDMDKHIDNVIRFRSKMGAVYNRLESARERNDAENLNMTEILSKSEDIDLAEKMMQYSTMSTVYQASLATGAKILQSSLLDYLR</sequence>
<dbReference type="AlphaFoldDB" id="A0A941CNJ1"/>
<organism evidence="6 7">
    <name type="scientific">Proteiniclasticum sediminis</name>
    <dbReference type="NCBI Taxonomy" id="2804028"/>
    <lineage>
        <taxon>Bacteria</taxon>
        <taxon>Bacillati</taxon>
        <taxon>Bacillota</taxon>
        <taxon>Clostridia</taxon>
        <taxon>Eubacteriales</taxon>
        <taxon>Clostridiaceae</taxon>
        <taxon>Proteiniclasticum</taxon>
    </lineage>
</organism>
<evidence type="ECO:0000313" key="7">
    <source>
        <dbReference type="Proteomes" id="UP000675379"/>
    </source>
</evidence>
<keyword evidence="7" id="KW-1185">Reference proteome</keyword>
<dbReference type="Pfam" id="PF00700">
    <property type="entry name" value="Flagellin_C"/>
    <property type="match status" value="1"/>
</dbReference>
<evidence type="ECO:0000313" key="6">
    <source>
        <dbReference type="EMBL" id="MBR0575975.1"/>
    </source>
</evidence>
<feature type="domain" description="Flagellin C-terminal" evidence="5">
    <location>
        <begin position="220"/>
        <end position="300"/>
    </location>
</feature>
<keyword evidence="6" id="KW-0966">Cell projection</keyword>
<comment type="subcellular location">
    <subcellularLocation>
        <location evidence="1">Bacterial flagellum</location>
    </subcellularLocation>
</comment>
<comment type="similarity">
    <text evidence="2">Belongs to the bacterial flagellin family.</text>
</comment>
<dbReference type="RefSeq" id="WP_211800687.1">
    <property type="nucleotide sequence ID" value="NZ_JAGSCS010000006.1"/>
</dbReference>
<dbReference type="Gene3D" id="1.20.1330.10">
    <property type="entry name" value="f41 fragment of flagellin, N-terminal domain"/>
    <property type="match status" value="1"/>
</dbReference>
<evidence type="ECO:0000259" key="5">
    <source>
        <dbReference type="Pfam" id="PF00700"/>
    </source>
</evidence>
<dbReference type="SUPFAM" id="SSF64518">
    <property type="entry name" value="Phase 1 flagellin"/>
    <property type="match status" value="1"/>
</dbReference>
<dbReference type="GO" id="GO:0009424">
    <property type="term" value="C:bacterial-type flagellum hook"/>
    <property type="evidence" value="ECO:0007669"/>
    <property type="project" value="InterPro"/>
</dbReference>
<dbReference type="GO" id="GO:0071973">
    <property type="term" value="P:bacterial-type flagellum-dependent cell motility"/>
    <property type="evidence" value="ECO:0007669"/>
    <property type="project" value="InterPro"/>
</dbReference>
<dbReference type="EMBL" id="JAGSCS010000006">
    <property type="protein sequence ID" value="MBR0575975.1"/>
    <property type="molecule type" value="Genomic_DNA"/>
</dbReference>
<dbReference type="InterPro" id="IPR001029">
    <property type="entry name" value="Flagellin_N"/>
</dbReference>